<sequence>MKKSIKYAGVAAATLLAVAPIAAPAFNGSSVAPTTANTAKATYGTASQEDAFNAFDATFKDYNNATQADFLYGATFAGLESQNRFTYSAVKLANGIVKPLHPQYQSVLNDLDVAAQLNEIVFVVVPANGESTSEWKSDMVAAGEHGGKVSYRIVGLAMSDVKDHATWSNQQLVKYFGAYQLNGHALDKTVTAKTAVSQDEIHAMNINFDTPVDGFVGEQKSDFDSNGKYPVTITDNKGNKVDAEDITSTYFNGLDAATIINGTELPKAGTVTQKMTIKFNRNEYRGAFADLDQININGQGFSGGLLSKVWDKINNSVTVTRTINVGLDNYSDSSVNGVVTTPVQDMGNNTVVTHLYDGKGNKITGRALAQGTDWFTDTKRVNNNGGEVMYRVSTNEWVKASDVSYADKTTDTDNGGDTDTPSGLTDVTALPAGSTVSLAGPAGFVYALYNLEGATANRGLAGDSAWSTDQTAKDANGNVYYRVSTNEWIMQGTGVTLN</sequence>
<accession>A0A0H4QJN4</accession>
<dbReference type="Proteomes" id="UP000036106">
    <property type="component" value="Chromosome"/>
</dbReference>
<proteinExistence type="predicted"/>
<keyword evidence="1" id="KW-0732">Signal</keyword>
<reference evidence="4" key="1">
    <citation type="submission" date="2015-07" db="EMBL/GenBank/DDBJ databases">
        <title>Lactobacillus ginsenosidimutans/EMML 3141/ whole genome sequencing.</title>
        <authorList>
            <person name="Kim M.K."/>
            <person name="Im W.-T."/>
            <person name="Srinivasan S."/>
            <person name="Lee J.-J."/>
        </authorList>
    </citation>
    <scope>NUCLEOTIDE SEQUENCE [LARGE SCALE GENOMIC DNA]</scope>
    <source>
        <strain evidence="4">EMML 3041</strain>
    </source>
</reference>
<organism evidence="3 4">
    <name type="scientific">Companilactobacillus ginsenosidimutans</name>
    <dbReference type="NCBI Taxonomy" id="1007676"/>
    <lineage>
        <taxon>Bacteria</taxon>
        <taxon>Bacillati</taxon>
        <taxon>Bacillota</taxon>
        <taxon>Bacilli</taxon>
        <taxon>Lactobacillales</taxon>
        <taxon>Lactobacillaceae</taxon>
        <taxon>Companilactobacillus</taxon>
    </lineage>
</organism>
<dbReference type="OrthoDB" id="2255993at2"/>
<gene>
    <name evidence="3" type="ORF">ABM34_06660</name>
</gene>
<dbReference type="Pfam" id="PF03217">
    <property type="entry name" value="SlpA"/>
    <property type="match status" value="1"/>
</dbReference>
<dbReference type="PATRIC" id="fig|1007676.4.peg.1325"/>
<dbReference type="AlphaFoldDB" id="A0A0H4QJN4"/>
<dbReference type="EMBL" id="CP012034">
    <property type="protein sequence ID" value="AKP67251.1"/>
    <property type="molecule type" value="Genomic_DNA"/>
</dbReference>
<evidence type="ECO:0000313" key="3">
    <source>
        <dbReference type="EMBL" id="AKP67251.1"/>
    </source>
</evidence>
<dbReference type="KEGG" id="lgn:ABM34_06660"/>
<dbReference type="InterPro" id="IPR024968">
    <property type="entry name" value="SlpA_C_lactobacillus"/>
</dbReference>
<feature type="signal peptide" evidence="1">
    <location>
        <begin position="1"/>
        <end position="22"/>
    </location>
</feature>
<keyword evidence="4" id="KW-1185">Reference proteome</keyword>
<feature type="domain" description="S-layer protein C-terminal" evidence="2">
    <location>
        <begin position="353"/>
        <end position="401"/>
    </location>
</feature>
<evidence type="ECO:0000256" key="1">
    <source>
        <dbReference type="SAM" id="SignalP"/>
    </source>
</evidence>
<dbReference type="RefSeq" id="WP_048704438.1">
    <property type="nucleotide sequence ID" value="NZ_CP012034.1"/>
</dbReference>
<name>A0A0H4QJN4_9LACO</name>
<feature type="chain" id="PRO_5038413534" description="S-layer protein C-terminal domain-containing protein" evidence="1">
    <location>
        <begin position="23"/>
        <end position="498"/>
    </location>
</feature>
<evidence type="ECO:0000313" key="4">
    <source>
        <dbReference type="Proteomes" id="UP000036106"/>
    </source>
</evidence>
<protein>
    <recommendedName>
        <fullName evidence="2">S-layer protein C-terminal domain-containing protein</fullName>
    </recommendedName>
</protein>
<evidence type="ECO:0000259" key="2">
    <source>
        <dbReference type="Pfam" id="PF03217"/>
    </source>
</evidence>